<feature type="compositionally biased region" description="Basic residues" evidence="1">
    <location>
        <begin position="144"/>
        <end position="154"/>
    </location>
</feature>
<organism evidence="2 3">
    <name type="scientific">Acropora cervicornis</name>
    <name type="common">Staghorn coral</name>
    <dbReference type="NCBI Taxonomy" id="6130"/>
    <lineage>
        <taxon>Eukaryota</taxon>
        <taxon>Metazoa</taxon>
        <taxon>Cnidaria</taxon>
        <taxon>Anthozoa</taxon>
        <taxon>Hexacorallia</taxon>
        <taxon>Scleractinia</taxon>
        <taxon>Astrocoeniina</taxon>
        <taxon>Acroporidae</taxon>
        <taxon>Acropora</taxon>
    </lineage>
</organism>
<feature type="region of interest" description="Disordered" evidence="1">
    <location>
        <begin position="378"/>
        <end position="404"/>
    </location>
</feature>
<feature type="compositionally biased region" description="Basic and acidic residues" evidence="1">
    <location>
        <begin position="349"/>
        <end position="364"/>
    </location>
</feature>
<proteinExistence type="predicted"/>
<feature type="compositionally biased region" description="Polar residues" evidence="1">
    <location>
        <begin position="485"/>
        <end position="498"/>
    </location>
</feature>
<accession>A0AAD9QBJ8</accession>
<comment type="caution">
    <text evidence="2">The sequence shown here is derived from an EMBL/GenBank/DDBJ whole genome shotgun (WGS) entry which is preliminary data.</text>
</comment>
<evidence type="ECO:0000313" key="2">
    <source>
        <dbReference type="EMBL" id="KAK2558299.1"/>
    </source>
</evidence>
<feature type="compositionally biased region" description="Basic and acidic residues" evidence="1">
    <location>
        <begin position="174"/>
        <end position="184"/>
    </location>
</feature>
<evidence type="ECO:0000256" key="1">
    <source>
        <dbReference type="SAM" id="MobiDB-lite"/>
    </source>
</evidence>
<feature type="region of interest" description="Disordered" evidence="1">
    <location>
        <begin position="132"/>
        <end position="222"/>
    </location>
</feature>
<dbReference type="AlphaFoldDB" id="A0AAD9QBJ8"/>
<reference evidence="2" key="1">
    <citation type="journal article" date="2023" name="G3 (Bethesda)">
        <title>Whole genome assembly and annotation of the endangered Caribbean coral Acropora cervicornis.</title>
        <authorList>
            <person name="Selwyn J.D."/>
            <person name="Vollmer S.V."/>
        </authorList>
    </citation>
    <scope>NUCLEOTIDE SEQUENCE</scope>
    <source>
        <strain evidence="2">K2</strain>
    </source>
</reference>
<feature type="region of interest" description="Disordered" evidence="1">
    <location>
        <begin position="484"/>
        <end position="513"/>
    </location>
</feature>
<gene>
    <name evidence="2" type="ORF">P5673_019421</name>
</gene>
<feature type="region of interest" description="Disordered" evidence="1">
    <location>
        <begin position="306"/>
        <end position="364"/>
    </location>
</feature>
<protein>
    <submittedName>
        <fullName evidence="2">Uncharacterized protein</fullName>
    </submittedName>
</protein>
<feature type="compositionally biased region" description="Basic and acidic residues" evidence="1">
    <location>
        <begin position="196"/>
        <end position="209"/>
    </location>
</feature>
<reference evidence="2" key="2">
    <citation type="journal article" date="2023" name="Science">
        <title>Genomic signatures of disease resistance in endangered staghorn corals.</title>
        <authorList>
            <person name="Vollmer S.V."/>
            <person name="Selwyn J.D."/>
            <person name="Despard B.A."/>
            <person name="Roesel C.L."/>
        </authorList>
    </citation>
    <scope>NUCLEOTIDE SEQUENCE</scope>
    <source>
        <strain evidence="2">K2</strain>
    </source>
</reference>
<dbReference type="EMBL" id="JARQWQ010000045">
    <property type="protein sequence ID" value="KAK2558299.1"/>
    <property type="molecule type" value="Genomic_DNA"/>
</dbReference>
<name>A0AAD9QBJ8_ACRCE</name>
<feature type="region of interest" description="Disordered" evidence="1">
    <location>
        <begin position="423"/>
        <end position="463"/>
    </location>
</feature>
<dbReference type="Proteomes" id="UP001249851">
    <property type="component" value="Unassembled WGS sequence"/>
</dbReference>
<evidence type="ECO:0000313" key="3">
    <source>
        <dbReference type="Proteomes" id="UP001249851"/>
    </source>
</evidence>
<keyword evidence="3" id="KW-1185">Reference proteome</keyword>
<sequence length="588" mass="65484">MAVCQSSSLLYLDEEDTVLAIRLAEALQYDEVEIFLEIYDSIPSSRELQRVQEIKEMARQLAALPKKQFEMYRSKKLLSTDHSFLSPGSSQVIKDRLNSDIINKSFMSNVEKDLIILQDHVDNLGSLELASSASDAKPKEENKKKRVRSKKRKSTNSTTSDREKPNMDSISDSTGKKGDNFVKDGKRHQVTSVIDKTGRKGSIDGKESHNVFGSGDTPIDVNTDSNFGDEFSVRETCGSSSSNDSGVVTPKELFFGDEAKEVDSGLGSHSSPVFARGPPFGFPPSSQSLLESALVLLPSVGIEKDKTSQPFENSKNISKKSRVSGGNQRHNEDSKSLAKRKGSLGSPRGVEDYRSSDFSDTKENCKDCTCIEGESVDGDISSSSAIEDDKGWQSQTRSHRRKKKEYVARFNRERNNSGQFKFQREVFDKQQSDNQSRKNFNRRRSFDGNKNQVFNTPGKGFKDTEIKMNNITAGATKVNEHYKENNNQTGNTLNSSKQAVLPEDSKKGSSVQRVMSYRDALLKGKPKEPTESSDSGVEVLSVSSFDVRSSKDSFNKQQCVDYLRNAWKKVLSDARKGLVIYLNVDSVD</sequence>